<keyword evidence="5" id="KW-1185">Reference proteome</keyword>
<dbReference type="Pfam" id="PF00172">
    <property type="entry name" value="Zn_clus"/>
    <property type="match status" value="1"/>
</dbReference>
<dbReference type="JaponicusDB" id="SJAG_06576"/>
<dbReference type="GeneID" id="22831143"/>
<dbReference type="Gene3D" id="4.10.240.10">
    <property type="entry name" value="Zn(2)-C6 fungal-type DNA-binding domain"/>
    <property type="match status" value="1"/>
</dbReference>
<dbReference type="VEuPathDB" id="FungiDB:SJAG_06576"/>
<name>T0RSX3_SCHJY</name>
<dbReference type="HOGENOM" id="CLU_037354_0_0_1"/>
<evidence type="ECO:0000313" key="4">
    <source>
        <dbReference type="EMBL" id="EQC53045.1"/>
    </source>
</evidence>
<dbReference type="SMART" id="SM00066">
    <property type="entry name" value="GAL4"/>
    <property type="match status" value="1"/>
</dbReference>
<dbReference type="Proteomes" id="UP000001744">
    <property type="component" value="Unassembled WGS sequence"/>
</dbReference>
<dbReference type="PANTHER" id="PTHR31001">
    <property type="entry name" value="UNCHARACTERIZED TRANSCRIPTIONAL REGULATORY PROTEIN"/>
    <property type="match status" value="1"/>
</dbReference>
<sequence length="546" mass="63543">MPALRKKVRRRRKKISCLNCRQKKLKCDKCLPCSRCKERELEASCVYENNYEAPYSKDDVSFMWNANQHINDGFNSNDDEKFHFYRPLVLFNMIQKCARARGIPVETLFSSITISGIEDAASYLKVLPPLHIADLMVDLYIERFDSVFPIIERDSVKDTVRCLYNSPPIFPVVGRLELLFVVLWASLKVEKLPSSLLEYLEQTGDSVTGLAERFRQKIDILDNLRTNLRHLADINFFETLSVQAYLSFLFNSPHDVNKKLCTAIYYGRSITAHQKIEDDINLMKKYNKLWFVVTQIDAMSSIFFNFPPWIQFEVDGSFIRNREDTSDENEYYSQKLFGQILKVGLQMWKDQHLSSVKNFTKKLEDYNVLLSQLSLQVMNCLDMAGDAAETFRFNLFKALLLKIRTTLYLYYPYADSVESGCYDSQIKVLGSLCLKKTAHLISMFNESKSFGWRKILTIFSLEGLAYIPFCALRNIHYGTEPLDYAAFLLDDSYIRTDPKRCEVLKSFQRFILLFSEIKEDDNSKKALIPLTADPLFAWNFLDSWLL</sequence>
<dbReference type="GO" id="GO:0000981">
    <property type="term" value="F:DNA-binding transcription factor activity, RNA polymerase II-specific"/>
    <property type="evidence" value="ECO:0007669"/>
    <property type="project" value="InterPro"/>
</dbReference>
<feature type="domain" description="Zn(2)-C6 fungal-type" evidence="3">
    <location>
        <begin position="16"/>
        <end position="47"/>
    </location>
</feature>
<comment type="subcellular location">
    <subcellularLocation>
        <location evidence="1">Nucleus</location>
    </subcellularLocation>
</comment>
<dbReference type="CDD" id="cd12148">
    <property type="entry name" value="fungal_TF_MHR"/>
    <property type="match status" value="1"/>
</dbReference>
<reference evidence="4 5" key="1">
    <citation type="journal article" date="2011" name="Science">
        <title>Comparative functional genomics of the fission yeasts.</title>
        <authorList>
            <person name="Rhind N."/>
            <person name="Chen Z."/>
            <person name="Yassour M."/>
            <person name="Thompson D.A."/>
            <person name="Haas B.J."/>
            <person name="Habib N."/>
            <person name="Wapinski I."/>
            <person name="Roy S."/>
            <person name="Lin M.F."/>
            <person name="Heiman D.I."/>
            <person name="Young S.K."/>
            <person name="Furuya K."/>
            <person name="Guo Y."/>
            <person name="Pidoux A."/>
            <person name="Chen H.M."/>
            <person name="Robbertse B."/>
            <person name="Goldberg J.M."/>
            <person name="Aoki K."/>
            <person name="Bayne E.H."/>
            <person name="Berlin A.M."/>
            <person name="Desjardins C.A."/>
            <person name="Dobbs E."/>
            <person name="Dukaj L."/>
            <person name="Fan L."/>
            <person name="FitzGerald M.G."/>
            <person name="French C."/>
            <person name="Gujja S."/>
            <person name="Hansen K."/>
            <person name="Keifenheim D."/>
            <person name="Levin J.Z."/>
            <person name="Mosher R.A."/>
            <person name="Mueller C.A."/>
            <person name="Pfiffner J."/>
            <person name="Priest M."/>
            <person name="Russ C."/>
            <person name="Smialowska A."/>
            <person name="Swoboda P."/>
            <person name="Sykes S.M."/>
            <person name="Vaughn M."/>
            <person name="Vengrova S."/>
            <person name="Yoder R."/>
            <person name="Zeng Q."/>
            <person name="Allshire R."/>
            <person name="Baulcombe D."/>
            <person name="Birren B.W."/>
            <person name="Brown W."/>
            <person name="Ekwall K."/>
            <person name="Kellis M."/>
            <person name="Leatherwood J."/>
            <person name="Levin H."/>
            <person name="Margalit H."/>
            <person name="Martienssen R."/>
            <person name="Nieduszynski C.A."/>
            <person name="Spatafora J.W."/>
            <person name="Friedman N."/>
            <person name="Dalgaard J.Z."/>
            <person name="Baumann P."/>
            <person name="Niki H."/>
            <person name="Regev A."/>
            <person name="Nusbaum C."/>
        </authorList>
    </citation>
    <scope>NUCLEOTIDE SEQUENCE [LARGE SCALE GENOMIC DNA]</scope>
    <source>
        <strain evidence="5">yFS275 / FY16936</strain>
    </source>
</reference>
<evidence type="ECO:0000313" key="5">
    <source>
        <dbReference type="Proteomes" id="UP000001744"/>
    </source>
</evidence>
<accession>T0RSX3</accession>
<dbReference type="GO" id="GO:0008270">
    <property type="term" value="F:zinc ion binding"/>
    <property type="evidence" value="ECO:0007669"/>
    <property type="project" value="InterPro"/>
</dbReference>
<keyword evidence="2" id="KW-0539">Nucleus</keyword>
<proteinExistence type="predicted"/>
<evidence type="ECO:0000259" key="3">
    <source>
        <dbReference type="PROSITE" id="PS50048"/>
    </source>
</evidence>
<protein>
    <recommendedName>
        <fullName evidence="3">Zn(2)-C6 fungal-type domain-containing protein</fullName>
    </recommendedName>
</protein>
<dbReference type="InterPro" id="IPR001138">
    <property type="entry name" value="Zn2Cys6_DnaBD"/>
</dbReference>
<dbReference type="CDD" id="cd00067">
    <property type="entry name" value="GAL4"/>
    <property type="match status" value="1"/>
</dbReference>
<evidence type="ECO:0000256" key="2">
    <source>
        <dbReference type="ARBA" id="ARBA00023242"/>
    </source>
</evidence>
<dbReference type="PROSITE" id="PS50048">
    <property type="entry name" value="ZN2_CY6_FUNGAL_2"/>
    <property type="match status" value="1"/>
</dbReference>
<dbReference type="AlphaFoldDB" id="T0RSX3"/>
<organism evidence="4 5">
    <name type="scientific">Schizosaccharomyces japonicus (strain yFS275 / FY16936)</name>
    <name type="common">Fission yeast</name>
    <dbReference type="NCBI Taxonomy" id="402676"/>
    <lineage>
        <taxon>Eukaryota</taxon>
        <taxon>Fungi</taxon>
        <taxon>Dikarya</taxon>
        <taxon>Ascomycota</taxon>
        <taxon>Taphrinomycotina</taxon>
        <taxon>Schizosaccharomycetes</taxon>
        <taxon>Schizosaccharomycetales</taxon>
        <taxon>Schizosaccharomycetaceae</taxon>
        <taxon>Schizosaccharomyces</taxon>
    </lineage>
</organism>
<dbReference type="PROSITE" id="PS00463">
    <property type="entry name" value="ZN2_CY6_FUNGAL_1"/>
    <property type="match status" value="1"/>
</dbReference>
<gene>
    <name evidence="4" type="ORF">SJAG_06576</name>
</gene>
<dbReference type="RefSeq" id="XP_011048988.1">
    <property type="nucleotide sequence ID" value="XM_011050686.1"/>
</dbReference>
<dbReference type="EMBL" id="KE651166">
    <property type="protein sequence ID" value="EQC53045.1"/>
    <property type="molecule type" value="Genomic_DNA"/>
</dbReference>
<dbReference type="InterPro" id="IPR050613">
    <property type="entry name" value="Sec_Metabolite_Reg"/>
</dbReference>
<dbReference type="SUPFAM" id="SSF57701">
    <property type="entry name" value="Zn2/Cys6 DNA-binding domain"/>
    <property type="match status" value="1"/>
</dbReference>
<evidence type="ECO:0000256" key="1">
    <source>
        <dbReference type="ARBA" id="ARBA00004123"/>
    </source>
</evidence>
<dbReference type="GO" id="GO:0005634">
    <property type="term" value="C:nucleus"/>
    <property type="evidence" value="ECO:0007669"/>
    <property type="project" value="UniProtKB-SubCell"/>
</dbReference>
<dbReference type="InterPro" id="IPR036864">
    <property type="entry name" value="Zn2-C6_fun-type_DNA-bd_sf"/>
</dbReference>
<dbReference type="OrthoDB" id="10261408at2759"/>